<comment type="caution">
    <text evidence="2">The sequence shown here is derived from an EMBL/GenBank/DDBJ whole genome shotgun (WGS) entry which is preliminary data.</text>
</comment>
<sequence length="132" mass="14461">MFKIKVKKHLLICTCILGLSATGVLIQSITQSGTTKSNLALNEVVETHITAEQQKQAELTNSDLSILKSSENVQLESEVVEAHITAEQQKQAELNIVKGAMFKGSEDLNSESDSLKIHVMTEEHQKVGQTES</sequence>
<feature type="signal peptide" evidence="1">
    <location>
        <begin position="1"/>
        <end position="26"/>
    </location>
</feature>
<evidence type="ECO:0000256" key="1">
    <source>
        <dbReference type="SAM" id="SignalP"/>
    </source>
</evidence>
<evidence type="ECO:0000313" key="2">
    <source>
        <dbReference type="EMBL" id="MEN3152966.1"/>
    </source>
</evidence>
<feature type="chain" id="PRO_5044749719" evidence="1">
    <location>
        <begin position="27"/>
        <end position="132"/>
    </location>
</feature>
<protein>
    <submittedName>
        <fullName evidence="2">Uncharacterized protein</fullName>
    </submittedName>
</protein>
<dbReference type="Proteomes" id="UP001418804">
    <property type="component" value="Unassembled WGS sequence"/>
</dbReference>
<proteinExistence type="predicted"/>
<dbReference type="EMBL" id="JBDIVD010000001">
    <property type="protein sequence ID" value="MEN3152966.1"/>
    <property type="molecule type" value="Genomic_DNA"/>
</dbReference>
<keyword evidence="1" id="KW-0732">Signal</keyword>
<reference evidence="2 3" key="2">
    <citation type="submission" date="2024-05" db="EMBL/GenBank/DDBJ databases">
        <authorList>
            <person name="Zheng X."/>
        </authorList>
    </citation>
    <scope>NUCLEOTIDE SEQUENCE [LARGE SCALE GENOMIC DNA]</scope>
    <source>
        <strain evidence="2 3">C4-10</strain>
    </source>
</reference>
<dbReference type="AlphaFoldDB" id="A0ABD5KP59"/>
<evidence type="ECO:0000313" key="3">
    <source>
        <dbReference type="Proteomes" id="UP001418804"/>
    </source>
</evidence>
<gene>
    <name evidence="2" type="ORF">ABDD91_08985</name>
</gene>
<dbReference type="RefSeq" id="WP_099000561.1">
    <property type="nucleotide sequence ID" value="NZ_CP025621.1"/>
</dbReference>
<organism evidence="2 3">
    <name type="scientific">Priestia aryabhattai</name>
    <name type="common">Bacillus aryabhattai</name>
    <dbReference type="NCBI Taxonomy" id="412384"/>
    <lineage>
        <taxon>Bacteria</taxon>
        <taxon>Bacillati</taxon>
        <taxon>Bacillota</taxon>
        <taxon>Bacilli</taxon>
        <taxon>Bacillales</taxon>
        <taxon>Bacillaceae</taxon>
        <taxon>Priestia</taxon>
    </lineage>
</organism>
<accession>A0ABD5KP59</accession>
<name>A0ABD5KP59_PRIAR</name>
<reference evidence="2 3" key="1">
    <citation type="submission" date="2024-05" db="EMBL/GenBank/DDBJ databases">
        <title>The mechanism of isolation and screening of efficient mineral weathering bacteria priestia aryabhattai c4-10 with weathered biotite.</title>
        <authorList>
            <person name="Yang S."/>
        </authorList>
    </citation>
    <scope>NUCLEOTIDE SEQUENCE [LARGE SCALE GENOMIC DNA]</scope>
    <source>
        <strain evidence="2 3">C4-10</strain>
    </source>
</reference>